<dbReference type="InterPro" id="IPR003718">
    <property type="entry name" value="OsmC/Ohr_fam"/>
</dbReference>
<dbReference type="Proteomes" id="UP000199144">
    <property type="component" value="Unassembled WGS sequence"/>
</dbReference>
<evidence type="ECO:0000313" key="1">
    <source>
        <dbReference type="EMBL" id="SFM36400.1"/>
    </source>
</evidence>
<dbReference type="SUPFAM" id="SSF82784">
    <property type="entry name" value="OsmC-like"/>
    <property type="match status" value="1"/>
</dbReference>
<reference evidence="1 2" key="1">
    <citation type="submission" date="2016-10" db="EMBL/GenBank/DDBJ databases">
        <authorList>
            <person name="de Groot N.N."/>
        </authorList>
    </citation>
    <scope>NUCLEOTIDE SEQUENCE [LARGE SCALE GENOMIC DNA]</scope>
    <source>
        <strain evidence="1 2">DSM 15283</strain>
    </source>
</reference>
<dbReference type="AlphaFoldDB" id="A0A1I4Q9X6"/>
<dbReference type="STRING" id="254406.SAMN04488042_106235"/>
<dbReference type="Pfam" id="PF02566">
    <property type="entry name" value="OsmC"/>
    <property type="match status" value="1"/>
</dbReference>
<dbReference type="NCBIfam" id="NF041052">
    <property type="entry name" value="OsmC_like_Se"/>
    <property type="match status" value="1"/>
</dbReference>
<evidence type="ECO:0000313" key="2">
    <source>
        <dbReference type="Proteomes" id="UP000199144"/>
    </source>
</evidence>
<name>A0A1I4Q9X6_9RHOB</name>
<dbReference type="PANTHER" id="PTHR35368">
    <property type="entry name" value="HYDROPEROXIDE REDUCTASE"/>
    <property type="match status" value="1"/>
</dbReference>
<dbReference type="PANTHER" id="PTHR35368:SF1">
    <property type="entry name" value="HYDROPEROXIDE REDUCTASE"/>
    <property type="match status" value="1"/>
</dbReference>
<organism evidence="1 2">
    <name type="scientific">Shimia aestuarii</name>
    <dbReference type="NCBI Taxonomy" id="254406"/>
    <lineage>
        <taxon>Bacteria</taxon>
        <taxon>Pseudomonadati</taxon>
        <taxon>Pseudomonadota</taxon>
        <taxon>Alphaproteobacteria</taxon>
        <taxon>Rhodobacterales</taxon>
        <taxon>Roseobacteraceae</taxon>
    </lineage>
</organism>
<dbReference type="EMBL" id="FOTQ01000006">
    <property type="protein sequence ID" value="SFM36400.1"/>
    <property type="molecule type" value="Genomic_DNA"/>
</dbReference>
<dbReference type="OrthoDB" id="7836423at2"/>
<gene>
    <name evidence="1" type="ORF">SAMN04488042_106235</name>
</gene>
<accession>A0A1I4Q9X6</accession>
<dbReference type="Gene3D" id="3.30.300.20">
    <property type="match status" value="1"/>
</dbReference>
<proteinExistence type="predicted"/>
<sequence>MSDAVTPETMPQRAVVQFDCHGQAVGKMRNELVVCMVKPFEERFELATDEGPFHGGDSSAPPPLALFVGGLTGCIMTQIRAFAKRLRVPLNDLSVDVRVQWDWAAKDRVYETAPKSFEIDIALDSDAPMADQHALIDAAKKGCFIEQTLGQSNTIRHRIRQGEDWIEVD</sequence>
<dbReference type="InterPro" id="IPR036102">
    <property type="entry name" value="OsmC/Ohrsf"/>
</dbReference>
<dbReference type="RefSeq" id="WP_093094687.1">
    <property type="nucleotide sequence ID" value="NZ_FOTQ01000006.1"/>
</dbReference>
<dbReference type="InterPro" id="IPR052924">
    <property type="entry name" value="OsmC/Ohr_hydroprdx_reductase"/>
</dbReference>
<dbReference type="InterPro" id="IPR015946">
    <property type="entry name" value="KH_dom-like_a/b"/>
</dbReference>
<protein>
    <submittedName>
        <fullName evidence="1">Uncharacterized OsmC-related protein</fullName>
    </submittedName>
</protein>
<keyword evidence="2" id="KW-1185">Reference proteome</keyword>